<proteinExistence type="predicted"/>
<dbReference type="AlphaFoldDB" id="A0A7W8XLS5"/>
<evidence type="ECO:0000313" key="2">
    <source>
        <dbReference type="EMBL" id="MBB5571747.1"/>
    </source>
</evidence>
<keyword evidence="3" id="KW-1185">Reference proteome</keyword>
<evidence type="ECO:0000256" key="1">
    <source>
        <dbReference type="SAM" id="Phobius"/>
    </source>
</evidence>
<sequence>MLIELFDRLLNASPNLGLLNICVLEILFLSLVYCMMWKLSHTQPFKVVIAYLKQELRPQQEKRSDRS</sequence>
<feature type="transmembrane region" description="Helical" evidence="1">
    <location>
        <begin position="16"/>
        <end position="36"/>
    </location>
</feature>
<gene>
    <name evidence="2" type="ORF">GGD50_000323</name>
</gene>
<reference evidence="2 3" key="1">
    <citation type="submission" date="2020-08" db="EMBL/GenBank/DDBJ databases">
        <title>Genomic Encyclopedia of Type Strains, Phase IV (KMG-V): Genome sequencing to study the core and pangenomes of soil and plant-associated prokaryotes.</title>
        <authorList>
            <person name="Whitman W."/>
        </authorList>
    </citation>
    <scope>NUCLEOTIDE SEQUENCE [LARGE SCALE GENOMIC DNA]</scope>
    <source>
        <strain evidence="2 3">SEMIA 4064</strain>
    </source>
</reference>
<keyword evidence="1" id="KW-1133">Transmembrane helix</keyword>
<organism evidence="2 3">
    <name type="scientific">Rhizobium paranaense</name>
    <dbReference type="NCBI Taxonomy" id="1650438"/>
    <lineage>
        <taxon>Bacteria</taxon>
        <taxon>Pseudomonadati</taxon>
        <taxon>Pseudomonadota</taxon>
        <taxon>Alphaproteobacteria</taxon>
        <taxon>Hyphomicrobiales</taxon>
        <taxon>Rhizobiaceae</taxon>
        <taxon>Rhizobium/Agrobacterium group</taxon>
        <taxon>Rhizobium</taxon>
    </lineage>
</organism>
<comment type="caution">
    <text evidence="2">The sequence shown here is derived from an EMBL/GenBank/DDBJ whole genome shotgun (WGS) entry which is preliminary data.</text>
</comment>
<protein>
    <submittedName>
        <fullName evidence="2">Uncharacterized protein</fullName>
    </submittedName>
</protein>
<dbReference type="Proteomes" id="UP000549882">
    <property type="component" value="Unassembled WGS sequence"/>
</dbReference>
<accession>A0A7W8XLS5</accession>
<evidence type="ECO:0000313" key="3">
    <source>
        <dbReference type="Proteomes" id="UP000549882"/>
    </source>
</evidence>
<dbReference type="EMBL" id="JACHBI010000001">
    <property type="protein sequence ID" value="MBB5571747.1"/>
    <property type="molecule type" value="Genomic_DNA"/>
</dbReference>
<keyword evidence="1" id="KW-0812">Transmembrane</keyword>
<keyword evidence="1" id="KW-0472">Membrane</keyword>
<name>A0A7W8XLS5_9HYPH</name>